<dbReference type="AlphaFoldDB" id="A0A6G2BPG0"/>
<evidence type="ECO:0008006" key="2">
    <source>
        <dbReference type="Google" id="ProtNLM"/>
    </source>
</evidence>
<gene>
    <name evidence="1" type="ORF">GJD85_08050</name>
</gene>
<reference evidence="1" key="1">
    <citation type="journal article" date="2019" name="PLoS ONE">
        <title>Whole genome sequencing snapshot of multi-drug resistant Klebsiella pneumoniae strains from hospitals and receiving wastewater treatment plants in Southern Romania.</title>
        <authorList>
            <person name="Paraschiv S."/>
            <person name="Surleac M."/>
            <person name="Czobor Barbu I."/>
            <person name="Popa L.I."/>
            <person name="Gheorghe I."/>
            <person name="Otelea D."/>
            <person name="Chifiriuc M.C."/>
        </authorList>
    </citation>
    <scope>NUCLEOTIDE SEQUENCE</scope>
    <source>
        <strain evidence="1">RADAR41</strain>
    </source>
</reference>
<organism evidence="1">
    <name type="scientific">Klebsiella pneumoniae</name>
    <dbReference type="NCBI Taxonomy" id="573"/>
    <lineage>
        <taxon>Bacteria</taxon>
        <taxon>Pseudomonadati</taxon>
        <taxon>Pseudomonadota</taxon>
        <taxon>Gammaproteobacteria</taxon>
        <taxon>Enterobacterales</taxon>
        <taxon>Enterobacteriaceae</taxon>
        <taxon>Klebsiella/Raoultella group</taxon>
        <taxon>Klebsiella</taxon>
        <taxon>Klebsiella pneumoniae complex</taxon>
    </lineage>
</organism>
<proteinExistence type="predicted"/>
<evidence type="ECO:0000313" key="1">
    <source>
        <dbReference type="EMBL" id="MTF90153.1"/>
    </source>
</evidence>
<protein>
    <recommendedName>
        <fullName evidence="2">Prophage tail length tape measure</fullName>
    </recommendedName>
</protein>
<sequence length="819" mass="88379">MANKKQSMIFEITGDESGLKQSLKNAGNSLSDFNNKAGGAFGNVDGLLTSSGAAFGTFAGGVGIAAAAAMVAISKMQVQAEKAFEVFQSASLAQTGVENLQKQANMFAEVGLTMDNVADQIKDSKDKLGDALTNQAGSMYTDVIKPLGLSILELQKAADGGEDIIARIYYQAKQMGFSNSQIINMMETIANDADKRITIYQRYNSEQEYQNRLADESVQLTGEQSNQFQQYRQATLELSKAWEAWNNSALAPVAANLADILNLMTKILNSKPVAAAAAATSREGIAAVQEYQKGYQQDMLKNSSIYGAQLVEEQQKDAERNQKTFANMLANLDKANNVIQKQREEYNKGFEKSTIDAAMKPFQTAKSQTQSKIDDLDKQYKDTRAAIQESLIKGYKGNQDALNKDLATLDAGYKETRADLVKKLTESDDKARDAASKKAAAAATKAAAEEKQRLAKQVQAQKVLDQTMAAMGANAAQVKLQQFTLQQDEIEKRIRDSAKLTKKSEAETNAMLSTHYADRARNYKEMVDQMLAENDRLKQAQNIAAITNDPNATPEQKAAAAAAGNKWATNTATQGLGYQDPFNTQADPTKLAAIGTEQQDNQDGAKALYDAKVIGFQEYQDQLTAIQTNADIKRARATADALNSTIGLWGNAAGDIGTTLAGAFSEGNDAAKAFFAIQKGIAIAQSIINIQQGISEATKLGWPAGIAAGLKVAAEGANIIRTIKGTTIQGQAHDGWDSLPSTGTYNLEKGERVVGKSLNQDLTNYLKDAGNNSSGEIKIEAPLVIQNSGDLTDKDFTQMCKKHADVIVQAVRTSQQRNV</sequence>
<name>A0A6G2BPG0_KLEPN</name>
<accession>A0A6G2BPG0</accession>
<comment type="caution">
    <text evidence="1">The sequence shown here is derived from an EMBL/GenBank/DDBJ whole genome shotgun (WGS) entry which is preliminary data.</text>
</comment>
<dbReference type="RefSeq" id="WP_117043858.1">
    <property type="nucleotide sequence ID" value="NZ_CABFWS010000001.1"/>
</dbReference>
<dbReference type="EMBL" id="WMIM01000004">
    <property type="protein sequence ID" value="MTF90153.1"/>
    <property type="molecule type" value="Genomic_DNA"/>
</dbReference>